<reference evidence="9 10" key="1">
    <citation type="journal article" date="2010" name="Stand. Genomic Sci.">
        <title>Complete genome sequence of Meiothermus silvanus type strain (VI-R2).</title>
        <authorList>
            <person name="Sikorski J."/>
            <person name="Tindall B.J."/>
            <person name="Lowry S."/>
            <person name="Lucas S."/>
            <person name="Nolan M."/>
            <person name="Copeland A."/>
            <person name="Glavina Del Rio T."/>
            <person name="Tice H."/>
            <person name="Cheng J.F."/>
            <person name="Han C."/>
            <person name="Pitluck S."/>
            <person name="Liolios K."/>
            <person name="Ivanova N."/>
            <person name="Mavromatis K."/>
            <person name="Mikhailova N."/>
            <person name="Pati A."/>
            <person name="Goodwin L."/>
            <person name="Chen A."/>
            <person name="Palaniappan K."/>
            <person name="Land M."/>
            <person name="Hauser L."/>
            <person name="Chang Y.J."/>
            <person name="Jeffries C.D."/>
            <person name="Rohde M."/>
            <person name="Goker M."/>
            <person name="Woyke T."/>
            <person name="Bristow J."/>
            <person name="Eisen J.A."/>
            <person name="Markowitz V."/>
            <person name="Hugenholtz P."/>
            <person name="Kyrpides N.C."/>
            <person name="Klenk H.P."/>
            <person name="Lapidus A."/>
        </authorList>
    </citation>
    <scope>NUCLEOTIDE SEQUENCE [LARGE SCALE GENOMIC DNA]</scope>
    <source>
        <strain evidence="10">ATCC 700542 / DSM 9946 / VI-R2</strain>
    </source>
</reference>
<dbReference type="PANTHER" id="PTHR47870:SF1">
    <property type="entry name" value="CYTOCHROME C-TYPE BIOGENESIS PROTEIN CCMH"/>
    <property type="match status" value="1"/>
</dbReference>
<dbReference type="EMBL" id="CP002042">
    <property type="protein sequence ID" value="ADH62852.1"/>
    <property type="molecule type" value="Genomic_DNA"/>
</dbReference>
<dbReference type="InterPro" id="IPR005616">
    <property type="entry name" value="CcmH/CycL/Ccl2/NrfF_N"/>
</dbReference>
<dbReference type="PANTHER" id="PTHR47870">
    <property type="entry name" value="CYTOCHROME C-TYPE BIOGENESIS PROTEIN CCMH"/>
    <property type="match status" value="1"/>
</dbReference>
<comment type="similarity">
    <text evidence="1 7">Belongs to the CcmH/CycL/Ccl2/NrfF family.</text>
</comment>
<feature type="chain" id="PRO_5011023741" description="Cytochrome c-type biogenesis protein" evidence="7">
    <location>
        <begin position="22"/>
        <end position="152"/>
    </location>
</feature>
<evidence type="ECO:0000259" key="8">
    <source>
        <dbReference type="Pfam" id="PF03918"/>
    </source>
</evidence>
<dbReference type="STRING" id="526227.Mesil_0941"/>
<dbReference type="Gene3D" id="1.10.8.640">
    <property type="entry name" value="Cytochrome C biogenesis protein"/>
    <property type="match status" value="1"/>
</dbReference>
<evidence type="ECO:0000256" key="7">
    <source>
        <dbReference type="RuleBase" id="RU364112"/>
    </source>
</evidence>
<sequence length="152" mass="16858">MSVLRIAYCGWLLGLALAQPAANTPPPDFSPQVFEIARELRCPVCQGESVAESNAGISLEMRRIIAEQLAQGKSEEEIKAYFVSRYGPWILYEPPRSGLTLWVWLAPLVGVGFIGAGLYFYLQSARRRSLEAGTAEVSEEELRRAEAELDQP</sequence>
<evidence type="ECO:0000256" key="3">
    <source>
        <dbReference type="ARBA" id="ARBA00022723"/>
    </source>
</evidence>
<keyword evidence="3 7" id="KW-0479">Metal-binding</keyword>
<keyword evidence="6 7" id="KW-0408">Iron</keyword>
<name>D7BCG7_ALLS1</name>
<keyword evidence="7" id="KW-1133">Transmembrane helix</keyword>
<organism evidence="9 10">
    <name type="scientific">Allomeiothermus silvanus (strain ATCC 700542 / DSM 9946 / NBRC 106475 / NCIMB 13440 / VI-R2)</name>
    <name type="common">Thermus silvanus</name>
    <dbReference type="NCBI Taxonomy" id="526227"/>
    <lineage>
        <taxon>Bacteria</taxon>
        <taxon>Thermotogati</taxon>
        <taxon>Deinococcota</taxon>
        <taxon>Deinococci</taxon>
        <taxon>Thermales</taxon>
        <taxon>Thermaceae</taxon>
        <taxon>Allomeiothermus</taxon>
    </lineage>
</organism>
<dbReference type="GO" id="GO:0017004">
    <property type="term" value="P:cytochrome complex assembly"/>
    <property type="evidence" value="ECO:0007669"/>
    <property type="project" value="UniProtKB-KW"/>
</dbReference>
<dbReference type="InterPro" id="IPR051263">
    <property type="entry name" value="C-type_cytochrome_biogenesis"/>
</dbReference>
<dbReference type="CDD" id="cd16378">
    <property type="entry name" value="CcmH_N"/>
    <property type="match status" value="1"/>
</dbReference>
<dbReference type="AlphaFoldDB" id="D7BCG7"/>
<keyword evidence="7" id="KW-0472">Membrane</keyword>
<dbReference type="KEGG" id="msv:Mesil_0941"/>
<evidence type="ECO:0000313" key="10">
    <source>
        <dbReference type="Proteomes" id="UP000001916"/>
    </source>
</evidence>
<evidence type="ECO:0000256" key="5">
    <source>
        <dbReference type="ARBA" id="ARBA00022748"/>
    </source>
</evidence>
<feature type="domain" description="CcmH/CycL/Ccl2/NrfF N-terminal" evidence="8">
    <location>
        <begin position="19"/>
        <end position="147"/>
    </location>
</feature>
<evidence type="ECO:0000256" key="1">
    <source>
        <dbReference type="ARBA" id="ARBA00010342"/>
    </source>
</evidence>
<evidence type="ECO:0000256" key="2">
    <source>
        <dbReference type="ARBA" id="ARBA00022617"/>
    </source>
</evidence>
<dbReference type="eggNOG" id="COG3088">
    <property type="taxonomic scope" value="Bacteria"/>
</dbReference>
<keyword evidence="4 7" id="KW-0732">Signal</keyword>
<dbReference type="InterPro" id="IPR038297">
    <property type="entry name" value="CcmH/CycL/NrfF/Ccl2_sf"/>
</dbReference>
<keyword evidence="2 7" id="KW-0349">Heme</keyword>
<evidence type="ECO:0000256" key="4">
    <source>
        <dbReference type="ARBA" id="ARBA00022729"/>
    </source>
</evidence>
<keyword evidence="5" id="KW-0201">Cytochrome c-type biogenesis</keyword>
<gene>
    <name evidence="9" type="ordered locus">Mesil_0941</name>
</gene>
<evidence type="ECO:0000256" key="6">
    <source>
        <dbReference type="ARBA" id="ARBA00023004"/>
    </source>
</evidence>
<keyword evidence="7" id="KW-0812">Transmembrane</keyword>
<evidence type="ECO:0000313" key="9">
    <source>
        <dbReference type="EMBL" id="ADH62852.1"/>
    </source>
</evidence>
<feature type="signal peptide" evidence="7">
    <location>
        <begin position="1"/>
        <end position="21"/>
    </location>
</feature>
<dbReference type="GO" id="GO:0046872">
    <property type="term" value="F:metal ion binding"/>
    <property type="evidence" value="ECO:0007669"/>
    <property type="project" value="UniProtKB-KW"/>
</dbReference>
<feature type="transmembrane region" description="Helical" evidence="7">
    <location>
        <begin position="101"/>
        <end position="122"/>
    </location>
</feature>
<dbReference type="Pfam" id="PF03918">
    <property type="entry name" value="CcmH"/>
    <property type="match status" value="1"/>
</dbReference>
<dbReference type="HOGENOM" id="CLU_107187_2_2_0"/>
<dbReference type="RefSeq" id="WP_013157436.1">
    <property type="nucleotide sequence ID" value="NC_014212.1"/>
</dbReference>
<comment type="function">
    <text evidence="7">Possible subunit of a heme lyase.</text>
</comment>
<dbReference type="GO" id="GO:0005886">
    <property type="term" value="C:plasma membrane"/>
    <property type="evidence" value="ECO:0007669"/>
    <property type="project" value="TreeGrafter"/>
</dbReference>
<protein>
    <recommendedName>
        <fullName evidence="7">Cytochrome c-type biogenesis protein</fullName>
    </recommendedName>
</protein>
<accession>D7BCG7</accession>
<keyword evidence="10" id="KW-1185">Reference proteome</keyword>
<dbReference type="Proteomes" id="UP000001916">
    <property type="component" value="Chromosome"/>
</dbReference>
<proteinExistence type="inferred from homology"/>